<evidence type="ECO:0000313" key="2">
    <source>
        <dbReference type="Proteomes" id="UP000017396"/>
    </source>
</evidence>
<sequence>MTSLLEAMRLAGVAESEIARISASADPWTQAVNYLHSAFKNRELRPKLEALQLIEKYLRSNS</sequence>
<name>U5QGL2_GLOK1</name>
<reference evidence="1 2" key="1">
    <citation type="journal article" date="2013" name="PLoS ONE">
        <title>Cultivation and Complete Genome Sequencing of Gloeobacter kilaueensis sp. nov., from a Lava Cave in Kilauea Caldera, Hawai'i.</title>
        <authorList>
            <person name="Saw J.H."/>
            <person name="Schatz M."/>
            <person name="Brown M.V."/>
            <person name="Kunkel D.D."/>
            <person name="Foster J.S."/>
            <person name="Shick H."/>
            <person name="Christensen S."/>
            <person name="Hou S."/>
            <person name="Wan X."/>
            <person name="Donachie S.P."/>
        </authorList>
    </citation>
    <scope>NUCLEOTIDE SEQUENCE [LARGE SCALE GENOMIC DNA]</scope>
    <source>
        <strain evidence="2">JS</strain>
    </source>
</reference>
<dbReference type="KEGG" id="glj:GKIL_1767"/>
<proteinExistence type="predicted"/>
<dbReference type="EMBL" id="CP003587">
    <property type="protein sequence ID" value="AGY58013.1"/>
    <property type="molecule type" value="Genomic_DNA"/>
</dbReference>
<dbReference type="AlphaFoldDB" id="U5QGL2"/>
<dbReference type="HOGENOM" id="CLU_2897831_0_0_3"/>
<accession>U5QGL2</accession>
<gene>
    <name evidence="1" type="ORF">GKIL_1767</name>
</gene>
<protein>
    <submittedName>
        <fullName evidence="1">Uncharacterized protein</fullName>
    </submittedName>
</protein>
<keyword evidence="2" id="KW-1185">Reference proteome</keyword>
<evidence type="ECO:0000313" key="1">
    <source>
        <dbReference type="EMBL" id="AGY58013.1"/>
    </source>
</evidence>
<dbReference type="Proteomes" id="UP000017396">
    <property type="component" value="Chromosome"/>
</dbReference>
<organism evidence="1 2">
    <name type="scientific">Gloeobacter kilaueensis (strain ATCC BAA-2537 / CCAP 1431/1 / ULC 316 / JS1)</name>
    <dbReference type="NCBI Taxonomy" id="1183438"/>
    <lineage>
        <taxon>Bacteria</taxon>
        <taxon>Bacillati</taxon>
        <taxon>Cyanobacteriota</taxon>
        <taxon>Cyanophyceae</taxon>
        <taxon>Gloeobacterales</taxon>
        <taxon>Gloeobacteraceae</taxon>
        <taxon>Gloeobacter</taxon>
    </lineage>
</organism>